<sequence length="104" mass="11371">MTTPDTADDLIRAIIHIERPVWPILDRVESTLFRHGIEGLADWVFPTSLPRLPSMETLFTAVIILHVLEEFTVLTPGEGTHNDLLDICACGATGPVTTTASSTM</sequence>
<evidence type="ECO:0000313" key="2">
    <source>
        <dbReference type="Proteomes" id="UP000272025"/>
    </source>
</evidence>
<protein>
    <submittedName>
        <fullName evidence="1">Uncharacterized protein</fullName>
    </submittedName>
</protein>
<evidence type="ECO:0000313" key="1">
    <source>
        <dbReference type="EMBL" id="ROT41949.1"/>
    </source>
</evidence>
<reference evidence="1 2" key="1">
    <citation type="journal article" date="2018" name="Mol. Ecol.">
        <title>The obligate alkalophilic soda-lake fungus Sodiomyces alkalinus has shifted to a protein diet.</title>
        <authorList>
            <person name="Grum-Grzhimaylo A.A."/>
            <person name="Falkoski D.L."/>
            <person name="van den Heuvel J."/>
            <person name="Valero-Jimenez C.A."/>
            <person name="Min B."/>
            <person name="Choi I.G."/>
            <person name="Lipzen A."/>
            <person name="Daum C.G."/>
            <person name="Aanen D.K."/>
            <person name="Tsang A."/>
            <person name="Henrissat B."/>
            <person name="Bilanenko E.N."/>
            <person name="de Vries R.P."/>
            <person name="van Kan J.A.L."/>
            <person name="Grigoriev I.V."/>
            <person name="Debets A.J.M."/>
        </authorList>
    </citation>
    <scope>NUCLEOTIDE SEQUENCE [LARGE SCALE GENOMIC DNA]</scope>
    <source>
        <strain evidence="1 2">F11</strain>
    </source>
</reference>
<dbReference type="Proteomes" id="UP000272025">
    <property type="component" value="Unassembled WGS sequence"/>
</dbReference>
<accession>A0A3N2Q595</accession>
<gene>
    <name evidence="1" type="ORF">SODALDRAFT_326127</name>
</gene>
<dbReference type="AlphaFoldDB" id="A0A3N2Q595"/>
<dbReference type="EMBL" id="ML119051">
    <property type="protein sequence ID" value="ROT41949.1"/>
    <property type="molecule type" value="Genomic_DNA"/>
</dbReference>
<dbReference type="RefSeq" id="XP_028469755.1">
    <property type="nucleotide sequence ID" value="XM_028610094.1"/>
</dbReference>
<organism evidence="1 2">
    <name type="scientific">Sodiomyces alkalinus (strain CBS 110278 / VKM F-3762 / F11)</name>
    <name type="common">Alkaliphilic filamentous fungus</name>
    <dbReference type="NCBI Taxonomy" id="1314773"/>
    <lineage>
        <taxon>Eukaryota</taxon>
        <taxon>Fungi</taxon>
        <taxon>Dikarya</taxon>
        <taxon>Ascomycota</taxon>
        <taxon>Pezizomycotina</taxon>
        <taxon>Sordariomycetes</taxon>
        <taxon>Hypocreomycetidae</taxon>
        <taxon>Glomerellales</taxon>
        <taxon>Plectosphaerellaceae</taxon>
        <taxon>Sodiomyces</taxon>
    </lineage>
</organism>
<dbReference type="GeneID" id="39578572"/>
<name>A0A3N2Q595_SODAK</name>
<keyword evidence="2" id="KW-1185">Reference proteome</keyword>
<proteinExistence type="predicted"/>